<dbReference type="NCBIfam" id="TIGR01490">
    <property type="entry name" value="HAD-SF-IB-hyp1"/>
    <property type="match status" value="1"/>
</dbReference>
<dbReference type="Gene3D" id="3.40.50.1000">
    <property type="entry name" value="HAD superfamily/HAD-like"/>
    <property type="match status" value="1"/>
</dbReference>
<dbReference type="Gene3D" id="1.20.1440.100">
    <property type="entry name" value="SG protein - dephosphorylation function"/>
    <property type="match status" value="1"/>
</dbReference>
<dbReference type="InterPro" id="IPR050582">
    <property type="entry name" value="HAD-like_SerB"/>
</dbReference>
<dbReference type="EMBL" id="JACJFM010000046">
    <property type="protein sequence ID" value="MBB1489183.1"/>
    <property type="molecule type" value="Genomic_DNA"/>
</dbReference>
<dbReference type="Proteomes" id="UP000565262">
    <property type="component" value="Unassembled WGS sequence"/>
</dbReference>
<evidence type="ECO:0000256" key="2">
    <source>
        <dbReference type="ARBA" id="ARBA00022801"/>
    </source>
</evidence>
<protein>
    <submittedName>
        <fullName evidence="4">HAD family hydrolase</fullName>
    </submittedName>
</protein>
<keyword evidence="5" id="KW-1185">Reference proteome</keyword>
<gene>
    <name evidence="4" type="ORF">H4O21_21460</name>
</gene>
<dbReference type="InterPro" id="IPR036412">
    <property type="entry name" value="HAD-like_sf"/>
</dbReference>
<proteinExistence type="predicted"/>
<sequence>MALVIYDMDETLLDADCSTLWIEYLIEQGMADRDEILQKEKQLMQDYYQGNLKVEDYVTMQLKPTIGLSFEELEPHLERYVAEKIRPVIRQQARTNIARHKEQGDRCLIISASTEFLIQPIARELGIEDIIGIEIEIEQGRITGNISGIPSYQEGKVTRLEKWLSLNTENMNNSWFYSDSHNDRPLLEKVTNPVAVNADEKLSRLATANGWLQVCWQ</sequence>
<dbReference type="CDD" id="cd02612">
    <property type="entry name" value="HAD_PGPPase"/>
    <property type="match status" value="1"/>
</dbReference>
<organism evidence="4 5">
    <name type="scientific">Oceanospirillum sediminis</name>
    <dbReference type="NCBI Taxonomy" id="2760088"/>
    <lineage>
        <taxon>Bacteria</taxon>
        <taxon>Pseudomonadati</taxon>
        <taxon>Pseudomonadota</taxon>
        <taxon>Gammaproteobacteria</taxon>
        <taxon>Oceanospirillales</taxon>
        <taxon>Oceanospirillaceae</taxon>
        <taxon>Oceanospirillum</taxon>
    </lineage>
</organism>
<evidence type="ECO:0000256" key="3">
    <source>
        <dbReference type="ARBA" id="ARBA00022842"/>
    </source>
</evidence>
<dbReference type="SUPFAM" id="SSF56784">
    <property type="entry name" value="HAD-like"/>
    <property type="match status" value="1"/>
</dbReference>
<evidence type="ECO:0000313" key="4">
    <source>
        <dbReference type="EMBL" id="MBB1489183.1"/>
    </source>
</evidence>
<dbReference type="RefSeq" id="WP_182811023.1">
    <property type="nucleotide sequence ID" value="NZ_JACJFM010000046.1"/>
</dbReference>
<accession>A0A839IUQ5</accession>
<dbReference type="InterPro" id="IPR023214">
    <property type="entry name" value="HAD_sf"/>
</dbReference>
<keyword evidence="2 4" id="KW-0378">Hydrolase</keyword>
<dbReference type="PANTHER" id="PTHR43344:SF13">
    <property type="entry name" value="PHOSPHATASE RV3661-RELATED"/>
    <property type="match status" value="1"/>
</dbReference>
<dbReference type="Pfam" id="PF12710">
    <property type="entry name" value="HAD"/>
    <property type="match status" value="1"/>
</dbReference>
<dbReference type="NCBIfam" id="TIGR01488">
    <property type="entry name" value="HAD-SF-IB"/>
    <property type="match status" value="1"/>
</dbReference>
<reference evidence="4 5" key="1">
    <citation type="submission" date="2020-08" db="EMBL/GenBank/DDBJ databases">
        <title>Oceanospirillum sp. nov. isolated from marine sediment.</title>
        <authorList>
            <person name="Ji X."/>
        </authorList>
    </citation>
    <scope>NUCLEOTIDE SEQUENCE [LARGE SCALE GENOMIC DNA]</scope>
    <source>
        <strain evidence="4 5">D5</strain>
    </source>
</reference>
<evidence type="ECO:0000256" key="1">
    <source>
        <dbReference type="ARBA" id="ARBA00022723"/>
    </source>
</evidence>
<evidence type="ECO:0000313" key="5">
    <source>
        <dbReference type="Proteomes" id="UP000565262"/>
    </source>
</evidence>
<dbReference type="GO" id="GO:0016787">
    <property type="term" value="F:hydrolase activity"/>
    <property type="evidence" value="ECO:0007669"/>
    <property type="project" value="UniProtKB-KW"/>
</dbReference>
<keyword evidence="3" id="KW-0460">Magnesium</keyword>
<dbReference type="PANTHER" id="PTHR43344">
    <property type="entry name" value="PHOSPHOSERINE PHOSPHATASE"/>
    <property type="match status" value="1"/>
</dbReference>
<dbReference type="GO" id="GO:0046872">
    <property type="term" value="F:metal ion binding"/>
    <property type="evidence" value="ECO:0007669"/>
    <property type="project" value="UniProtKB-KW"/>
</dbReference>
<dbReference type="AlphaFoldDB" id="A0A839IUQ5"/>
<dbReference type="InterPro" id="IPR006385">
    <property type="entry name" value="HAD_hydro_SerB1"/>
</dbReference>
<keyword evidence="1" id="KW-0479">Metal-binding</keyword>
<name>A0A839IUQ5_9GAMM</name>
<comment type="caution">
    <text evidence="4">The sequence shown here is derived from an EMBL/GenBank/DDBJ whole genome shotgun (WGS) entry which is preliminary data.</text>
</comment>